<name>A0A9X4NP42_9BURK</name>
<feature type="transmembrane region" description="Helical" evidence="1">
    <location>
        <begin position="20"/>
        <end position="42"/>
    </location>
</feature>
<dbReference type="AlphaFoldDB" id="A0A9X4NP42"/>
<comment type="caution">
    <text evidence="2">The sequence shown here is derived from an EMBL/GenBank/DDBJ whole genome shotgun (WGS) entry which is preliminary data.</text>
</comment>
<dbReference type="Proteomes" id="UP001152876">
    <property type="component" value="Unassembled WGS sequence"/>
</dbReference>
<keyword evidence="1" id="KW-1133">Transmembrane helix</keyword>
<gene>
    <name evidence="2" type="ORF">H010_01620</name>
</gene>
<protein>
    <submittedName>
        <fullName evidence="2">Uncharacterized protein</fullName>
    </submittedName>
</protein>
<keyword evidence="3" id="KW-1185">Reference proteome</keyword>
<keyword evidence="1" id="KW-0472">Membrane</keyword>
<sequence>MVVADFLRVFLANRLELRFVLRLACATAVFLAWVLATAVLFLSADLVATGLLPFWLCVADCAVSGRASAAVKARQAVVCRIFRMRFAQRTMTPLQQQMLC</sequence>
<organism evidence="2 3">
    <name type="scientific">Hydrogenophaga taeniospiralis CCUG 15921</name>
    <dbReference type="NCBI Taxonomy" id="1281780"/>
    <lineage>
        <taxon>Bacteria</taxon>
        <taxon>Pseudomonadati</taxon>
        <taxon>Pseudomonadota</taxon>
        <taxon>Betaproteobacteria</taxon>
        <taxon>Burkholderiales</taxon>
        <taxon>Comamonadaceae</taxon>
        <taxon>Hydrogenophaga</taxon>
    </lineage>
</organism>
<evidence type="ECO:0000313" key="3">
    <source>
        <dbReference type="Proteomes" id="UP001152876"/>
    </source>
</evidence>
<keyword evidence="1" id="KW-0812">Transmembrane</keyword>
<proteinExistence type="predicted"/>
<reference evidence="2" key="1">
    <citation type="submission" date="2013-01" db="EMBL/GenBank/DDBJ databases">
        <title>Genome draft of Hydrogenophaga taeniospiralis 2K1.</title>
        <authorList>
            <person name="Gomila M."/>
            <person name="Lalucat J."/>
        </authorList>
    </citation>
    <scope>NUCLEOTIDE SEQUENCE</scope>
    <source>
        <strain evidence="2">CCUG 15921</strain>
    </source>
</reference>
<dbReference type="EMBL" id="AOGK01000001">
    <property type="protein sequence ID" value="MDG5973931.1"/>
    <property type="molecule type" value="Genomic_DNA"/>
</dbReference>
<evidence type="ECO:0000256" key="1">
    <source>
        <dbReference type="SAM" id="Phobius"/>
    </source>
</evidence>
<accession>A0A9X4NP42</accession>
<evidence type="ECO:0000313" key="2">
    <source>
        <dbReference type="EMBL" id="MDG5973931.1"/>
    </source>
</evidence>